<dbReference type="PANTHER" id="PTHR24421">
    <property type="entry name" value="NITRATE/NITRITE SENSOR PROTEIN NARX-RELATED"/>
    <property type="match status" value="1"/>
</dbReference>
<evidence type="ECO:0000256" key="5">
    <source>
        <dbReference type="ARBA" id="ARBA00022741"/>
    </source>
</evidence>
<keyword evidence="10" id="KW-0812">Transmembrane</keyword>
<dbReference type="RefSeq" id="WP_190131285.1">
    <property type="nucleotide sequence ID" value="NZ_BNBD01000009.1"/>
</dbReference>
<feature type="domain" description="Putative sensor" evidence="13">
    <location>
        <begin position="36"/>
        <end position="155"/>
    </location>
</feature>
<keyword evidence="3" id="KW-0597">Phosphoprotein</keyword>
<name>A0A919B640_9ACTN</name>
<accession>A0A919B640</accession>
<evidence type="ECO:0000256" key="4">
    <source>
        <dbReference type="ARBA" id="ARBA00022679"/>
    </source>
</evidence>
<protein>
    <recommendedName>
        <fullName evidence="2">histidine kinase</fullName>
        <ecNumber evidence="2">2.7.13.3</ecNumber>
    </recommendedName>
</protein>
<evidence type="ECO:0000259" key="11">
    <source>
        <dbReference type="Pfam" id="PF02518"/>
    </source>
</evidence>
<dbReference type="GO" id="GO:0000155">
    <property type="term" value="F:phosphorelay sensor kinase activity"/>
    <property type="evidence" value="ECO:0007669"/>
    <property type="project" value="InterPro"/>
</dbReference>
<feature type="transmembrane region" description="Helical" evidence="10">
    <location>
        <begin position="34"/>
        <end position="53"/>
    </location>
</feature>
<dbReference type="CDD" id="cd16917">
    <property type="entry name" value="HATPase_UhpB-NarQ-NarX-like"/>
    <property type="match status" value="1"/>
</dbReference>
<evidence type="ECO:0000259" key="13">
    <source>
        <dbReference type="Pfam" id="PF13796"/>
    </source>
</evidence>
<keyword evidence="4" id="KW-0808">Transferase</keyword>
<evidence type="ECO:0000256" key="3">
    <source>
        <dbReference type="ARBA" id="ARBA00022553"/>
    </source>
</evidence>
<sequence>MTVSTTRTPSGAQDCEERLPPARLAYDATTWKEVAYLLLNLPVGLAGFLYVAVWLAMGAALSVTVVGLPLLAVGLSGTRLLGRAERARARWLLGVRIEEPSLPPRQLRRPGFFGWLWPALKDPVAWRTALYGFTRLPWALLTFAIVAVSFFVAWPVLGHIARGLAYVDRATVRGLLSPSSELERRIAELEEDRGVVVDTAAADLRRIERDLHDGAQARLVALAMGLGLAKEKLLKDPEAAAAMVDEAHGEVKLALQELRDLARGIHPAILTDRGLGPALSSVAGRCTVPVRVQVDLAERPAPAVEGIAYFTVSELLQNVSKHSGASTATVEVARSRHRLTLRVTDDGRGGARTGGGSGLAGLAERLRSVDGRFAVDSPPGGPTVITAEVPWRDRTAPRPGPA</sequence>
<reference evidence="14" key="1">
    <citation type="journal article" date="2014" name="Int. J. Syst. Evol. Microbiol.">
        <title>Complete genome sequence of Corynebacterium casei LMG S-19264T (=DSM 44701T), isolated from a smear-ripened cheese.</title>
        <authorList>
            <consortium name="US DOE Joint Genome Institute (JGI-PGF)"/>
            <person name="Walter F."/>
            <person name="Albersmeier A."/>
            <person name="Kalinowski J."/>
            <person name="Ruckert C."/>
        </authorList>
    </citation>
    <scope>NUCLEOTIDE SEQUENCE</scope>
    <source>
        <strain evidence="14">JCM 4059</strain>
    </source>
</reference>
<dbReference type="SUPFAM" id="SSF55874">
    <property type="entry name" value="ATPase domain of HSP90 chaperone/DNA topoisomerase II/histidine kinase"/>
    <property type="match status" value="1"/>
</dbReference>
<dbReference type="Proteomes" id="UP000638313">
    <property type="component" value="Unassembled WGS sequence"/>
</dbReference>
<dbReference type="GO" id="GO:0046983">
    <property type="term" value="F:protein dimerization activity"/>
    <property type="evidence" value="ECO:0007669"/>
    <property type="project" value="InterPro"/>
</dbReference>
<dbReference type="Pfam" id="PF13796">
    <property type="entry name" value="Sensor"/>
    <property type="match status" value="1"/>
</dbReference>
<dbReference type="PANTHER" id="PTHR24421:SF10">
    <property type="entry name" value="NITRATE_NITRITE SENSOR PROTEIN NARQ"/>
    <property type="match status" value="1"/>
</dbReference>
<dbReference type="Gene3D" id="3.30.565.10">
    <property type="entry name" value="Histidine kinase-like ATPase, C-terminal domain"/>
    <property type="match status" value="1"/>
</dbReference>
<evidence type="ECO:0000256" key="6">
    <source>
        <dbReference type="ARBA" id="ARBA00022777"/>
    </source>
</evidence>
<evidence type="ECO:0000313" key="15">
    <source>
        <dbReference type="Proteomes" id="UP000638313"/>
    </source>
</evidence>
<dbReference type="Pfam" id="PF02518">
    <property type="entry name" value="HATPase_c"/>
    <property type="match status" value="1"/>
</dbReference>
<comment type="caution">
    <text evidence="14">The sequence shown here is derived from an EMBL/GenBank/DDBJ whole genome shotgun (WGS) entry which is preliminary data.</text>
</comment>
<feature type="domain" description="Histidine kinase/HSP90-like ATPase" evidence="11">
    <location>
        <begin position="311"/>
        <end position="391"/>
    </location>
</feature>
<keyword evidence="8" id="KW-0902">Two-component regulatory system</keyword>
<feature type="region of interest" description="Disordered" evidence="9">
    <location>
        <begin position="376"/>
        <end position="402"/>
    </location>
</feature>
<evidence type="ECO:0000256" key="1">
    <source>
        <dbReference type="ARBA" id="ARBA00000085"/>
    </source>
</evidence>
<reference evidence="14" key="2">
    <citation type="submission" date="2020-09" db="EMBL/GenBank/DDBJ databases">
        <authorList>
            <person name="Sun Q."/>
            <person name="Ohkuma M."/>
        </authorList>
    </citation>
    <scope>NUCLEOTIDE SEQUENCE</scope>
    <source>
        <strain evidence="14">JCM 4059</strain>
    </source>
</reference>
<keyword evidence="15" id="KW-1185">Reference proteome</keyword>
<evidence type="ECO:0000256" key="9">
    <source>
        <dbReference type="SAM" id="MobiDB-lite"/>
    </source>
</evidence>
<dbReference type="Gene3D" id="1.20.5.1930">
    <property type="match status" value="1"/>
</dbReference>
<dbReference type="GO" id="GO:0016020">
    <property type="term" value="C:membrane"/>
    <property type="evidence" value="ECO:0007669"/>
    <property type="project" value="InterPro"/>
</dbReference>
<dbReference type="AlphaFoldDB" id="A0A919B640"/>
<dbReference type="InterPro" id="IPR036890">
    <property type="entry name" value="HATPase_C_sf"/>
</dbReference>
<evidence type="ECO:0000256" key="10">
    <source>
        <dbReference type="SAM" id="Phobius"/>
    </source>
</evidence>
<gene>
    <name evidence="14" type="ORF">GCM10010218_42890</name>
</gene>
<evidence type="ECO:0000256" key="8">
    <source>
        <dbReference type="ARBA" id="ARBA00023012"/>
    </source>
</evidence>
<dbReference type="Pfam" id="PF07730">
    <property type="entry name" value="HisKA_3"/>
    <property type="match status" value="1"/>
</dbReference>
<keyword evidence="10" id="KW-1133">Transmembrane helix</keyword>
<dbReference type="EC" id="2.7.13.3" evidence="2"/>
<evidence type="ECO:0000313" key="14">
    <source>
        <dbReference type="EMBL" id="GHF56953.1"/>
    </source>
</evidence>
<organism evidence="14 15">
    <name type="scientific">Streptomyces mashuensis</name>
    <dbReference type="NCBI Taxonomy" id="33904"/>
    <lineage>
        <taxon>Bacteria</taxon>
        <taxon>Bacillati</taxon>
        <taxon>Actinomycetota</taxon>
        <taxon>Actinomycetes</taxon>
        <taxon>Kitasatosporales</taxon>
        <taxon>Streptomycetaceae</taxon>
        <taxon>Streptomyces</taxon>
    </lineage>
</organism>
<evidence type="ECO:0000256" key="2">
    <source>
        <dbReference type="ARBA" id="ARBA00012438"/>
    </source>
</evidence>
<feature type="transmembrane region" description="Helical" evidence="10">
    <location>
        <begin position="59"/>
        <end position="81"/>
    </location>
</feature>
<evidence type="ECO:0000259" key="12">
    <source>
        <dbReference type="Pfam" id="PF07730"/>
    </source>
</evidence>
<dbReference type="InterPro" id="IPR050482">
    <property type="entry name" value="Sensor_HK_TwoCompSys"/>
</dbReference>
<dbReference type="GO" id="GO:0005524">
    <property type="term" value="F:ATP binding"/>
    <property type="evidence" value="ECO:0007669"/>
    <property type="project" value="UniProtKB-KW"/>
</dbReference>
<proteinExistence type="predicted"/>
<feature type="transmembrane region" description="Helical" evidence="10">
    <location>
        <begin position="136"/>
        <end position="157"/>
    </location>
</feature>
<feature type="domain" description="Signal transduction histidine kinase subgroup 3 dimerisation and phosphoacceptor" evidence="12">
    <location>
        <begin position="205"/>
        <end position="268"/>
    </location>
</feature>
<keyword evidence="5" id="KW-0547">Nucleotide-binding</keyword>
<comment type="catalytic activity">
    <reaction evidence="1">
        <text>ATP + protein L-histidine = ADP + protein N-phospho-L-histidine.</text>
        <dbReference type="EC" id="2.7.13.3"/>
    </reaction>
</comment>
<keyword evidence="6 14" id="KW-0418">Kinase</keyword>
<keyword evidence="10" id="KW-0472">Membrane</keyword>
<dbReference type="EMBL" id="BNBD01000009">
    <property type="protein sequence ID" value="GHF56953.1"/>
    <property type="molecule type" value="Genomic_DNA"/>
</dbReference>
<dbReference type="InterPro" id="IPR025828">
    <property type="entry name" value="Put_sensor_dom"/>
</dbReference>
<keyword evidence="7" id="KW-0067">ATP-binding</keyword>
<dbReference type="InterPro" id="IPR011712">
    <property type="entry name" value="Sig_transdc_His_kin_sub3_dim/P"/>
</dbReference>
<dbReference type="InterPro" id="IPR003594">
    <property type="entry name" value="HATPase_dom"/>
</dbReference>
<evidence type="ECO:0000256" key="7">
    <source>
        <dbReference type="ARBA" id="ARBA00022840"/>
    </source>
</evidence>